<accession>A0ABW5C579</accession>
<dbReference type="InterPro" id="IPR030828">
    <property type="entry name" value="HTH_TyrR"/>
</dbReference>
<name>A0ABW5C579_9BACI</name>
<dbReference type="RefSeq" id="WP_379053611.1">
    <property type="nucleotide sequence ID" value="NZ_JBHUIK010000009.1"/>
</dbReference>
<keyword evidence="2" id="KW-0058">Aromatic hydrocarbons catabolism</keyword>
<proteinExistence type="predicted"/>
<keyword evidence="1" id="KW-0547">Nucleotide-binding</keyword>
<evidence type="ECO:0000313" key="12">
    <source>
        <dbReference type="Proteomes" id="UP001597318"/>
    </source>
</evidence>
<evidence type="ECO:0000256" key="3">
    <source>
        <dbReference type="ARBA" id="ARBA00022840"/>
    </source>
</evidence>
<dbReference type="InterPro" id="IPR000014">
    <property type="entry name" value="PAS"/>
</dbReference>
<dbReference type="InterPro" id="IPR027417">
    <property type="entry name" value="P-loop_NTPase"/>
</dbReference>
<dbReference type="InterPro" id="IPR000700">
    <property type="entry name" value="PAS-assoc_C"/>
</dbReference>
<dbReference type="InterPro" id="IPR002078">
    <property type="entry name" value="Sigma_54_int"/>
</dbReference>
<evidence type="ECO:0000259" key="10">
    <source>
        <dbReference type="PROSITE" id="PS50113"/>
    </source>
</evidence>
<protein>
    <recommendedName>
        <fullName evidence="6">HTH-type transcriptional regulatory protein TyrR</fullName>
    </recommendedName>
</protein>
<dbReference type="PANTHER" id="PTHR32071:SF57">
    <property type="entry name" value="C4-DICARBOXYLATE TRANSPORT TRANSCRIPTIONAL REGULATORY PROTEIN DCTD"/>
    <property type="match status" value="1"/>
</dbReference>
<reference evidence="12" key="1">
    <citation type="journal article" date="2019" name="Int. J. Syst. Evol. Microbiol.">
        <title>The Global Catalogue of Microorganisms (GCM) 10K type strain sequencing project: providing services to taxonomists for standard genome sequencing and annotation.</title>
        <authorList>
            <consortium name="The Broad Institute Genomics Platform"/>
            <consortium name="The Broad Institute Genome Sequencing Center for Infectious Disease"/>
            <person name="Wu L."/>
            <person name="Ma J."/>
        </authorList>
    </citation>
    <scope>NUCLEOTIDE SEQUENCE [LARGE SCALE GENOMIC DNA]</scope>
    <source>
        <strain evidence="12">CGMCC 1.15474</strain>
    </source>
</reference>
<dbReference type="EMBL" id="JBHUIK010000009">
    <property type="protein sequence ID" value="MFD2216849.1"/>
    <property type="molecule type" value="Genomic_DNA"/>
</dbReference>
<dbReference type="Pfam" id="PF25601">
    <property type="entry name" value="AAA_lid_14"/>
    <property type="match status" value="1"/>
</dbReference>
<dbReference type="Pfam" id="PF13426">
    <property type="entry name" value="PAS_9"/>
    <property type="match status" value="1"/>
</dbReference>
<evidence type="ECO:0000256" key="2">
    <source>
        <dbReference type="ARBA" id="ARBA00022797"/>
    </source>
</evidence>
<dbReference type="PANTHER" id="PTHR32071">
    <property type="entry name" value="TRANSCRIPTIONAL REGULATORY PROTEIN"/>
    <property type="match status" value="1"/>
</dbReference>
<dbReference type="InterPro" id="IPR025662">
    <property type="entry name" value="Sigma_54_int_dom_ATP-bd_1"/>
</dbReference>
<dbReference type="InterPro" id="IPR035965">
    <property type="entry name" value="PAS-like_dom_sf"/>
</dbReference>
<keyword evidence="4" id="KW-0805">Transcription regulation</keyword>
<comment type="caution">
    <text evidence="11">The sequence shown here is derived from an EMBL/GenBank/DDBJ whole genome shotgun (WGS) entry which is preliminary data.</text>
</comment>
<keyword evidence="3" id="KW-0067">ATP-binding</keyword>
<evidence type="ECO:0000256" key="5">
    <source>
        <dbReference type="ARBA" id="ARBA00023163"/>
    </source>
</evidence>
<feature type="domain" description="Sigma-54 factor interaction" evidence="8">
    <location>
        <begin position="203"/>
        <end position="432"/>
    </location>
</feature>
<evidence type="ECO:0000256" key="1">
    <source>
        <dbReference type="ARBA" id="ARBA00022741"/>
    </source>
</evidence>
<dbReference type="Gene3D" id="3.30.450.20">
    <property type="entry name" value="PAS domain"/>
    <property type="match status" value="1"/>
</dbReference>
<evidence type="ECO:0000259" key="9">
    <source>
        <dbReference type="PROSITE" id="PS50112"/>
    </source>
</evidence>
<feature type="coiled-coil region" evidence="7">
    <location>
        <begin position="163"/>
        <end position="190"/>
    </location>
</feature>
<feature type="domain" description="PAC" evidence="10">
    <location>
        <begin position="126"/>
        <end position="179"/>
    </location>
</feature>
<dbReference type="Proteomes" id="UP001597318">
    <property type="component" value="Unassembled WGS sequence"/>
</dbReference>
<evidence type="ECO:0000256" key="4">
    <source>
        <dbReference type="ARBA" id="ARBA00023015"/>
    </source>
</evidence>
<dbReference type="PROSITE" id="PS50113">
    <property type="entry name" value="PAC"/>
    <property type="match status" value="1"/>
</dbReference>
<dbReference type="SUPFAM" id="SSF46689">
    <property type="entry name" value="Homeodomain-like"/>
    <property type="match status" value="1"/>
</dbReference>
<evidence type="ECO:0000259" key="8">
    <source>
        <dbReference type="PROSITE" id="PS50045"/>
    </source>
</evidence>
<dbReference type="Gene3D" id="3.40.50.300">
    <property type="entry name" value="P-loop containing nucleotide triphosphate hydrolases"/>
    <property type="match status" value="1"/>
</dbReference>
<keyword evidence="7" id="KW-0175">Coiled coil</keyword>
<evidence type="ECO:0000313" key="11">
    <source>
        <dbReference type="EMBL" id="MFD2216849.1"/>
    </source>
</evidence>
<dbReference type="InterPro" id="IPR058031">
    <property type="entry name" value="AAA_lid_NorR"/>
</dbReference>
<dbReference type="PROSITE" id="PS50045">
    <property type="entry name" value="SIGMA54_INTERACT_4"/>
    <property type="match status" value="1"/>
</dbReference>
<dbReference type="NCBIfam" id="TIGR00229">
    <property type="entry name" value="sensory_box"/>
    <property type="match status" value="1"/>
</dbReference>
<dbReference type="SMART" id="SM00382">
    <property type="entry name" value="AAA"/>
    <property type="match status" value="1"/>
</dbReference>
<dbReference type="InterPro" id="IPR009057">
    <property type="entry name" value="Homeodomain-like_sf"/>
</dbReference>
<keyword evidence="12" id="KW-1185">Reference proteome</keyword>
<keyword evidence="5" id="KW-0804">Transcription</keyword>
<dbReference type="SUPFAM" id="SSF52540">
    <property type="entry name" value="P-loop containing nucleoside triphosphate hydrolases"/>
    <property type="match status" value="1"/>
</dbReference>
<dbReference type="InterPro" id="IPR003593">
    <property type="entry name" value="AAA+_ATPase"/>
</dbReference>
<dbReference type="CDD" id="cd00009">
    <property type="entry name" value="AAA"/>
    <property type="match status" value="1"/>
</dbReference>
<dbReference type="CDD" id="cd00130">
    <property type="entry name" value="PAS"/>
    <property type="match status" value="1"/>
</dbReference>
<organism evidence="11 12">
    <name type="scientific">Metabacillus endolithicus</name>
    <dbReference type="NCBI Taxonomy" id="1535204"/>
    <lineage>
        <taxon>Bacteria</taxon>
        <taxon>Bacillati</taxon>
        <taxon>Bacillota</taxon>
        <taxon>Bacilli</taxon>
        <taxon>Bacillales</taxon>
        <taxon>Bacillaceae</taxon>
        <taxon>Metabacillus</taxon>
    </lineage>
</organism>
<dbReference type="PROSITE" id="PS00688">
    <property type="entry name" value="SIGMA54_INTERACT_3"/>
    <property type="match status" value="1"/>
</dbReference>
<feature type="domain" description="PAS" evidence="9">
    <location>
        <begin position="68"/>
        <end position="104"/>
    </location>
</feature>
<dbReference type="InterPro" id="IPR025944">
    <property type="entry name" value="Sigma_54_int_dom_CS"/>
</dbReference>
<dbReference type="PROSITE" id="PS00675">
    <property type="entry name" value="SIGMA54_INTERACT_1"/>
    <property type="match status" value="1"/>
</dbReference>
<dbReference type="Gene3D" id="1.10.10.60">
    <property type="entry name" value="Homeodomain-like"/>
    <property type="match status" value="1"/>
</dbReference>
<sequence length="513" mass="58451">MEHTLSITISSDHKKMLHEIVNCTKMKENEILQKLVEDYYSSISGSVGSPKSKLTSKPVIIDGFDIGDEVSDGIIVIDNKGIVLRINKAYSKITEIHEKNIVGKHVQTFVDQKYFSNSASLLVLKEKRKVSILSTVTANKKKVLLTGTPIFDNNGEIQQVYTIMRDLTELIRLKEQLEEKEKENIRYYEALKYFNENKNKTDFIGQSPAIFQIKSLIEQVSQTDATVLITGETGVGKEVIASEVYKNSSRKDQPFIKVNCAAIPESLLESELFGYERGAFTGAQQKEKLGLFELANRGTLLLDEIGEMPIKLQSKLLRCLQEKEITRVGGTRPIKIDVRVIAATNQNILKQIKEGLFREDLYYRLNVIPIKIPPLRDRKDDIYLLLHYFLEKFNKRYNKQKKIDPETADFLTTYHWPGNVRELENTIERLVIISENQYINVDQVILTLGDESTSNKLSQHSTFSLKEAVEKVEKELIYNALKKHGSTHKAAKVLGVTQPTVVRKAKTLGITEW</sequence>
<evidence type="ECO:0000256" key="6">
    <source>
        <dbReference type="ARBA" id="ARBA00029500"/>
    </source>
</evidence>
<dbReference type="Pfam" id="PF00158">
    <property type="entry name" value="Sigma54_activat"/>
    <property type="match status" value="1"/>
</dbReference>
<gene>
    <name evidence="11" type="ORF">ACFSKK_24575</name>
</gene>
<dbReference type="SUPFAM" id="SSF55785">
    <property type="entry name" value="PYP-like sensor domain (PAS domain)"/>
    <property type="match status" value="1"/>
</dbReference>
<dbReference type="Gene3D" id="1.10.8.60">
    <property type="match status" value="1"/>
</dbReference>
<evidence type="ECO:0000256" key="7">
    <source>
        <dbReference type="SAM" id="Coils"/>
    </source>
</evidence>
<dbReference type="Pfam" id="PF18024">
    <property type="entry name" value="HTH_50"/>
    <property type="match status" value="1"/>
</dbReference>
<dbReference type="PROSITE" id="PS50112">
    <property type="entry name" value="PAS"/>
    <property type="match status" value="1"/>
</dbReference>